<dbReference type="EMBL" id="CAKOFQ010008749">
    <property type="protein sequence ID" value="CAH2015784.1"/>
    <property type="molecule type" value="Genomic_DNA"/>
</dbReference>
<dbReference type="OrthoDB" id="445007at2759"/>
<dbReference type="Proteomes" id="UP001152888">
    <property type="component" value="Unassembled WGS sequence"/>
</dbReference>
<keyword evidence="2" id="KW-1185">Reference proteome</keyword>
<gene>
    <name evidence="1" type="ORF">ACAOBT_LOCUS34945</name>
</gene>
<protein>
    <submittedName>
        <fullName evidence="1">Uncharacterized protein</fullName>
    </submittedName>
</protein>
<sequence length="133" mass="15626">MHFQNKDRYFLESGDKISYFYEQGAIGPNGELLVEPHLSLNKIGHALHELDPVFRKMTFSEQVKEVAFQLGYEEPAVVQSMYIFKKPWDWLRSNSASRRDLSVYRTRESDGILDSIRRCYSGKRMPMVCRWVA</sequence>
<dbReference type="SUPFAM" id="SSF51197">
    <property type="entry name" value="Clavaminate synthase-like"/>
    <property type="match status" value="1"/>
</dbReference>
<reference evidence="1" key="1">
    <citation type="submission" date="2022-03" db="EMBL/GenBank/DDBJ databases">
        <authorList>
            <person name="Sayadi A."/>
        </authorList>
    </citation>
    <scope>NUCLEOTIDE SEQUENCE</scope>
</reference>
<accession>A0A9P0MC34</accession>
<organism evidence="1 2">
    <name type="scientific">Acanthoscelides obtectus</name>
    <name type="common">Bean weevil</name>
    <name type="synonym">Bruchus obtectus</name>
    <dbReference type="NCBI Taxonomy" id="200917"/>
    <lineage>
        <taxon>Eukaryota</taxon>
        <taxon>Metazoa</taxon>
        <taxon>Ecdysozoa</taxon>
        <taxon>Arthropoda</taxon>
        <taxon>Hexapoda</taxon>
        <taxon>Insecta</taxon>
        <taxon>Pterygota</taxon>
        <taxon>Neoptera</taxon>
        <taxon>Endopterygota</taxon>
        <taxon>Coleoptera</taxon>
        <taxon>Polyphaga</taxon>
        <taxon>Cucujiformia</taxon>
        <taxon>Chrysomeloidea</taxon>
        <taxon>Chrysomelidae</taxon>
        <taxon>Bruchinae</taxon>
        <taxon>Bruchini</taxon>
        <taxon>Acanthoscelides</taxon>
    </lineage>
</organism>
<dbReference type="AlphaFoldDB" id="A0A9P0MC34"/>
<dbReference type="Gene3D" id="2.60.120.620">
    <property type="entry name" value="q2cbj1_9rhob like domain"/>
    <property type="match status" value="1"/>
</dbReference>
<evidence type="ECO:0000313" key="2">
    <source>
        <dbReference type="Proteomes" id="UP001152888"/>
    </source>
</evidence>
<comment type="caution">
    <text evidence="1">The sequence shown here is derived from an EMBL/GenBank/DDBJ whole genome shotgun (WGS) entry which is preliminary data.</text>
</comment>
<name>A0A9P0MC34_ACAOB</name>
<evidence type="ECO:0000313" key="1">
    <source>
        <dbReference type="EMBL" id="CAH2015784.1"/>
    </source>
</evidence>
<proteinExistence type="predicted"/>